<evidence type="ECO:0000256" key="2">
    <source>
        <dbReference type="ARBA" id="ARBA00010992"/>
    </source>
</evidence>
<feature type="transmembrane region" description="Helical" evidence="7">
    <location>
        <begin position="122"/>
        <end position="142"/>
    </location>
</feature>
<organism evidence="9 10">
    <name type="scientific">Extremus antarcticus</name>
    <dbReference type="NCBI Taxonomy" id="702011"/>
    <lineage>
        <taxon>Eukaryota</taxon>
        <taxon>Fungi</taxon>
        <taxon>Dikarya</taxon>
        <taxon>Ascomycota</taxon>
        <taxon>Pezizomycotina</taxon>
        <taxon>Dothideomycetes</taxon>
        <taxon>Dothideomycetidae</taxon>
        <taxon>Mycosphaerellales</taxon>
        <taxon>Extremaceae</taxon>
        <taxon>Extremus</taxon>
    </lineage>
</organism>
<evidence type="ECO:0000256" key="7">
    <source>
        <dbReference type="SAM" id="Phobius"/>
    </source>
</evidence>
<evidence type="ECO:0000313" key="10">
    <source>
        <dbReference type="Proteomes" id="UP001271007"/>
    </source>
</evidence>
<evidence type="ECO:0000313" key="9">
    <source>
        <dbReference type="EMBL" id="KAK3052477.1"/>
    </source>
</evidence>
<keyword evidence="5 7" id="KW-0472">Membrane</keyword>
<name>A0AAJ0DEH6_9PEZI</name>
<evidence type="ECO:0000259" key="8">
    <source>
        <dbReference type="PROSITE" id="PS50850"/>
    </source>
</evidence>
<proteinExistence type="inferred from homology"/>
<sequence length="286" mass="31908">MLFVPESPRWYHGDGDKSSSVVEPEMAEITHVLNTDKRKSSWSAWLRGPANRHRFVIVGSLGFITQWSGNAIISYYLKLLLESFGITNSTTQLIINGSLTISSWCFAVLWACTIDFWGRRKLFLTGLGGMFCCFLTMTVLAGVNEAQDFTNTGLSRPSVAMIFLFGAFYKMVGTTQDSYFSEIASFELRDKAYVIKQFSDSAANVFSGFVNPVALDAIGWRYYIVWCCMLVSHFTIVYLAYPETKGLSLEEITLLFDGTEVPEHTVKRSAPKENASSAVSRASTEA</sequence>
<dbReference type="PANTHER" id="PTHR48022">
    <property type="entry name" value="PLASTIDIC GLUCOSE TRANSPORTER 4"/>
    <property type="match status" value="1"/>
</dbReference>
<evidence type="ECO:0000256" key="1">
    <source>
        <dbReference type="ARBA" id="ARBA00004141"/>
    </source>
</evidence>
<dbReference type="EMBL" id="JAWDJX010000020">
    <property type="protein sequence ID" value="KAK3052477.1"/>
    <property type="molecule type" value="Genomic_DNA"/>
</dbReference>
<comment type="caution">
    <text evidence="9">The sequence shown here is derived from an EMBL/GenBank/DDBJ whole genome shotgun (WGS) entry which is preliminary data.</text>
</comment>
<keyword evidence="3 7" id="KW-0812">Transmembrane</keyword>
<protein>
    <recommendedName>
        <fullName evidence="8">Major facilitator superfamily (MFS) profile domain-containing protein</fullName>
    </recommendedName>
</protein>
<evidence type="ECO:0000256" key="5">
    <source>
        <dbReference type="ARBA" id="ARBA00023136"/>
    </source>
</evidence>
<dbReference type="Gene3D" id="1.20.1250.20">
    <property type="entry name" value="MFS general substrate transporter like domains"/>
    <property type="match status" value="1"/>
</dbReference>
<dbReference type="InterPro" id="IPR036259">
    <property type="entry name" value="MFS_trans_sf"/>
</dbReference>
<comment type="similarity">
    <text evidence="2">Belongs to the major facilitator superfamily. Sugar transporter (TC 2.A.1.1) family.</text>
</comment>
<dbReference type="SUPFAM" id="SSF103473">
    <property type="entry name" value="MFS general substrate transporter"/>
    <property type="match status" value="1"/>
</dbReference>
<feature type="transmembrane region" description="Helical" evidence="7">
    <location>
        <begin position="89"/>
        <end position="110"/>
    </location>
</feature>
<keyword evidence="4 7" id="KW-1133">Transmembrane helix</keyword>
<gene>
    <name evidence="9" type="ORF">LTR09_006331</name>
</gene>
<feature type="domain" description="Major facilitator superfamily (MFS) profile" evidence="8">
    <location>
        <begin position="1"/>
        <end position="245"/>
    </location>
</feature>
<feature type="transmembrane region" description="Helical" evidence="7">
    <location>
        <begin position="220"/>
        <end position="241"/>
    </location>
</feature>
<dbReference type="Pfam" id="PF00083">
    <property type="entry name" value="Sugar_tr"/>
    <property type="match status" value="1"/>
</dbReference>
<dbReference type="InterPro" id="IPR020846">
    <property type="entry name" value="MFS_dom"/>
</dbReference>
<feature type="transmembrane region" description="Helical" evidence="7">
    <location>
        <begin position="55"/>
        <end position="77"/>
    </location>
</feature>
<dbReference type="GO" id="GO:0005351">
    <property type="term" value="F:carbohydrate:proton symporter activity"/>
    <property type="evidence" value="ECO:0007669"/>
    <property type="project" value="TreeGrafter"/>
</dbReference>
<comment type="subcellular location">
    <subcellularLocation>
        <location evidence="1">Membrane</location>
        <topology evidence="1">Multi-pass membrane protein</topology>
    </subcellularLocation>
</comment>
<dbReference type="AlphaFoldDB" id="A0AAJ0DEH6"/>
<dbReference type="GO" id="GO:0016020">
    <property type="term" value="C:membrane"/>
    <property type="evidence" value="ECO:0007669"/>
    <property type="project" value="UniProtKB-SubCell"/>
</dbReference>
<dbReference type="InterPro" id="IPR005828">
    <property type="entry name" value="MFS_sugar_transport-like"/>
</dbReference>
<dbReference type="InterPro" id="IPR050360">
    <property type="entry name" value="MFS_Sugar_Transporters"/>
</dbReference>
<feature type="region of interest" description="Disordered" evidence="6">
    <location>
        <begin position="265"/>
        <end position="286"/>
    </location>
</feature>
<feature type="compositionally biased region" description="Polar residues" evidence="6">
    <location>
        <begin position="274"/>
        <end position="286"/>
    </location>
</feature>
<dbReference type="PROSITE" id="PS50850">
    <property type="entry name" value="MFS"/>
    <property type="match status" value="1"/>
</dbReference>
<accession>A0AAJ0DEH6</accession>
<evidence type="ECO:0000256" key="6">
    <source>
        <dbReference type="SAM" id="MobiDB-lite"/>
    </source>
</evidence>
<keyword evidence="10" id="KW-1185">Reference proteome</keyword>
<dbReference type="Proteomes" id="UP001271007">
    <property type="component" value="Unassembled WGS sequence"/>
</dbReference>
<reference evidence="9" key="1">
    <citation type="submission" date="2023-04" db="EMBL/GenBank/DDBJ databases">
        <title>Black Yeasts Isolated from many extreme environments.</title>
        <authorList>
            <person name="Coleine C."/>
            <person name="Stajich J.E."/>
            <person name="Selbmann L."/>
        </authorList>
    </citation>
    <scope>NUCLEOTIDE SEQUENCE</scope>
    <source>
        <strain evidence="9">CCFEE 5312</strain>
    </source>
</reference>
<evidence type="ECO:0000256" key="4">
    <source>
        <dbReference type="ARBA" id="ARBA00022989"/>
    </source>
</evidence>
<evidence type="ECO:0000256" key="3">
    <source>
        <dbReference type="ARBA" id="ARBA00022692"/>
    </source>
</evidence>
<dbReference type="PANTHER" id="PTHR48022:SF24">
    <property type="entry name" value="HEXOSE TRANSPORTER PROTEIN (AFU_ORTHOLOGUE AFUA_8G04480)"/>
    <property type="match status" value="1"/>
</dbReference>